<dbReference type="AlphaFoldDB" id="F1A1B2"/>
<evidence type="ECO:0000256" key="6">
    <source>
        <dbReference type="SAM" id="MobiDB-lite"/>
    </source>
</evidence>
<keyword evidence="4" id="KW-0804">Transcription</keyword>
<dbReference type="InterPro" id="IPR006939">
    <property type="entry name" value="SNF5"/>
</dbReference>
<organism evidence="7 8">
    <name type="scientific">Dictyostelium purpureum</name>
    <name type="common">Slime mold</name>
    <dbReference type="NCBI Taxonomy" id="5786"/>
    <lineage>
        <taxon>Eukaryota</taxon>
        <taxon>Amoebozoa</taxon>
        <taxon>Evosea</taxon>
        <taxon>Eumycetozoa</taxon>
        <taxon>Dictyostelia</taxon>
        <taxon>Dictyosteliales</taxon>
        <taxon>Dictyosteliaceae</taxon>
        <taxon>Dictyostelium</taxon>
    </lineage>
</organism>
<dbReference type="GO" id="GO:0006357">
    <property type="term" value="P:regulation of transcription by RNA polymerase II"/>
    <property type="evidence" value="ECO:0000318"/>
    <property type="project" value="GO_Central"/>
</dbReference>
<proteinExistence type="inferred from homology"/>
<evidence type="ECO:0000313" key="7">
    <source>
        <dbReference type="EMBL" id="EGC30009.1"/>
    </source>
</evidence>
<feature type="compositionally biased region" description="Basic and acidic residues" evidence="6">
    <location>
        <begin position="187"/>
        <end position="196"/>
    </location>
</feature>
<feature type="compositionally biased region" description="Polar residues" evidence="6">
    <location>
        <begin position="202"/>
        <end position="212"/>
    </location>
</feature>
<comment type="similarity">
    <text evidence="2">Belongs to the SNF5 family.</text>
</comment>
<feature type="compositionally biased region" description="Acidic residues" evidence="6">
    <location>
        <begin position="80"/>
        <end position="114"/>
    </location>
</feature>
<sequence>MENLENTSTTNTEIQDNINNNDNINNTDNIDNSNNNNNIINEEENSENEDKVTDDKNSEDIALGSKRKRIPVQRGYPKEQDEEDDEEIDIGDDEFDDEDEDNDEDDDDDEDYDDGSSKKRTKKQQKEQDELDALESKIKYDEHGEPNLDVIEEEIFMEDEGEEEEEEEEEEIDEISDSEDDSDEEMEHQKQKEAEQKQYSQGNQGEVDTIFQTGDPGDDYLIPIRLDLQHGLFKFHDYLLWNLNEKNITPEYYAKRLCIELDYPEWFEALITNGIVVQVNNGKNIIREFRKILPKLKQILSECIITINLDLNVNGLYLKDRFEWDILGPNLPESFAKSISMDFGLSREFENIIVYSIREQLQTHYHQITYQFSLPNFTYYTPMKTGVIHAEQVLRSEYQLSFFTPNVSYRQPPLKAHDPNTAYFNQQNHLRQQQQFQQSQIKGKIQQPIYYLPPQHHHYLQQQQHTSQQILQQIPPHQLFFNR</sequence>
<keyword evidence="5" id="KW-0539">Nucleus</keyword>
<dbReference type="eggNOG" id="KOG1649">
    <property type="taxonomic scope" value="Eukaryota"/>
</dbReference>
<keyword evidence="8" id="KW-1185">Reference proteome</keyword>
<dbReference type="GO" id="GO:0000228">
    <property type="term" value="C:nuclear chromosome"/>
    <property type="evidence" value="ECO:0007669"/>
    <property type="project" value="InterPro"/>
</dbReference>
<feature type="compositionally biased region" description="Low complexity" evidence="6">
    <location>
        <begin position="1"/>
        <end position="40"/>
    </location>
</feature>
<dbReference type="GO" id="GO:0006338">
    <property type="term" value="P:chromatin remodeling"/>
    <property type="evidence" value="ECO:0000318"/>
    <property type="project" value="GO_Central"/>
</dbReference>
<evidence type="ECO:0000256" key="5">
    <source>
        <dbReference type="ARBA" id="ARBA00023242"/>
    </source>
</evidence>
<gene>
    <name evidence="7" type="ORF">DICPUDRAFT_84008</name>
</gene>
<dbReference type="EMBL" id="GL871367">
    <property type="protein sequence ID" value="EGC30009.1"/>
    <property type="molecule type" value="Genomic_DNA"/>
</dbReference>
<dbReference type="VEuPathDB" id="AmoebaDB:DICPUDRAFT_84008"/>
<evidence type="ECO:0000256" key="2">
    <source>
        <dbReference type="ARBA" id="ARBA00010239"/>
    </source>
</evidence>
<dbReference type="GO" id="GO:0005634">
    <property type="term" value="C:nucleus"/>
    <property type="evidence" value="ECO:0000318"/>
    <property type="project" value="GO_Central"/>
</dbReference>
<evidence type="ECO:0000256" key="1">
    <source>
        <dbReference type="ARBA" id="ARBA00004123"/>
    </source>
</evidence>
<evidence type="ECO:0008006" key="9">
    <source>
        <dbReference type="Google" id="ProtNLM"/>
    </source>
</evidence>
<feature type="compositionally biased region" description="Acidic residues" evidence="6">
    <location>
        <begin position="150"/>
        <end position="186"/>
    </location>
</feature>
<protein>
    <recommendedName>
        <fullName evidence="9">CHE group protein</fullName>
    </recommendedName>
</protein>
<reference evidence="8" key="1">
    <citation type="journal article" date="2011" name="Genome Biol.">
        <title>Comparative genomics of the social amoebae Dictyostelium discoideum and Dictyostelium purpureum.</title>
        <authorList>
            <consortium name="US DOE Joint Genome Institute (JGI-PGF)"/>
            <person name="Sucgang R."/>
            <person name="Kuo A."/>
            <person name="Tian X."/>
            <person name="Salerno W."/>
            <person name="Parikh A."/>
            <person name="Feasley C.L."/>
            <person name="Dalin E."/>
            <person name="Tu H."/>
            <person name="Huang E."/>
            <person name="Barry K."/>
            <person name="Lindquist E."/>
            <person name="Shapiro H."/>
            <person name="Bruce D."/>
            <person name="Schmutz J."/>
            <person name="Salamov A."/>
            <person name="Fey P."/>
            <person name="Gaudet P."/>
            <person name="Anjard C."/>
            <person name="Babu M.M."/>
            <person name="Basu S."/>
            <person name="Bushmanova Y."/>
            <person name="van der Wel H."/>
            <person name="Katoh-Kurasawa M."/>
            <person name="Dinh C."/>
            <person name="Coutinho P.M."/>
            <person name="Saito T."/>
            <person name="Elias M."/>
            <person name="Schaap P."/>
            <person name="Kay R.R."/>
            <person name="Henrissat B."/>
            <person name="Eichinger L."/>
            <person name="Rivero F."/>
            <person name="Putnam N.H."/>
            <person name="West C.M."/>
            <person name="Loomis W.F."/>
            <person name="Chisholm R.L."/>
            <person name="Shaulsky G."/>
            <person name="Strassmann J.E."/>
            <person name="Queller D.C."/>
            <person name="Kuspa A."/>
            <person name="Grigoriev I.V."/>
        </authorList>
    </citation>
    <scope>NUCLEOTIDE SEQUENCE [LARGE SCALE GENOMIC DNA]</scope>
    <source>
        <strain evidence="8">QSDP1</strain>
    </source>
</reference>
<dbReference type="STRING" id="5786.F1A1B2"/>
<feature type="region of interest" description="Disordered" evidence="6">
    <location>
        <begin position="1"/>
        <end position="212"/>
    </location>
</feature>
<feature type="compositionally biased region" description="Basic and acidic residues" evidence="6">
    <location>
        <begin position="48"/>
        <end position="59"/>
    </location>
</feature>
<feature type="compositionally biased region" description="Basic and acidic residues" evidence="6">
    <location>
        <begin position="124"/>
        <end position="146"/>
    </location>
</feature>
<accession>F1A1B2</accession>
<dbReference type="OrthoDB" id="515064at2759"/>
<comment type="subcellular location">
    <subcellularLocation>
        <location evidence="1">Nucleus</location>
    </subcellularLocation>
</comment>
<evidence type="ECO:0000256" key="3">
    <source>
        <dbReference type="ARBA" id="ARBA00023015"/>
    </source>
</evidence>
<dbReference type="InParanoid" id="F1A1B2"/>
<evidence type="ECO:0000313" key="8">
    <source>
        <dbReference type="Proteomes" id="UP000001064"/>
    </source>
</evidence>
<keyword evidence="3" id="KW-0805">Transcription regulation</keyword>
<dbReference type="RefSeq" id="XP_003293455.1">
    <property type="nucleotide sequence ID" value="XM_003293407.1"/>
</dbReference>
<dbReference type="KEGG" id="dpp:DICPUDRAFT_84008"/>
<dbReference type="GO" id="GO:0003712">
    <property type="term" value="F:transcription coregulator activity"/>
    <property type="evidence" value="ECO:0000318"/>
    <property type="project" value="GO_Central"/>
</dbReference>
<dbReference type="PANTHER" id="PTHR10019">
    <property type="entry name" value="SNF5"/>
    <property type="match status" value="1"/>
</dbReference>
<dbReference type="Proteomes" id="UP000001064">
    <property type="component" value="Unassembled WGS sequence"/>
</dbReference>
<dbReference type="Pfam" id="PF04855">
    <property type="entry name" value="SNF5"/>
    <property type="match status" value="1"/>
</dbReference>
<evidence type="ECO:0000256" key="4">
    <source>
        <dbReference type="ARBA" id="ARBA00023163"/>
    </source>
</evidence>
<dbReference type="GeneID" id="10511377"/>
<dbReference type="OMA" id="SECIITI"/>
<name>F1A1B2_DICPU</name>